<proteinExistence type="predicted"/>
<reference evidence="1" key="2">
    <citation type="submission" date="2018-03" db="EMBL/GenBank/DDBJ databases">
        <title>The Triticum urartu genome reveals the dynamic nature of wheat genome evolution.</title>
        <authorList>
            <person name="Ling H."/>
            <person name="Ma B."/>
            <person name="Shi X."/>
            <person name="Liu H."/>
            <person name="Dong L."/>
            <person name="Sun H."/>
            <person name="Cao Y."/>
            <person name="Gao Q."/>
            <person name="Zheng S."/>
            <person name="Li Y."/>
            <person name="Yu Y."/>
            <person name="Du H."/>
            <person name="Qi M."/>
            <person name="Li Y."/>
            <person name="Yu H."/>
            <person name="Cui Y."/>
            <person name="Wang N."/>
            <person name="Chen C."/>
            <person name="Wu H."/>
            <person name="Zhao Y."/>
            <person name="Zhang J."/>
            <person name="Li Y."/>
            <person name="Zhou W."/>
            <person name="Zhang B."/>
            <person name="Hu W."/>
            <person name="Eijk M."/>
            <person name="Tang J."/>
            <person name="Witsenboer H."/>
            <person name="Zhao S."/>
            <person name="Li Z."/>
            <person name="Zhang A."/>
            <person name="Wang D."/>
            <person name="Liang C."/>
        </authorList>
    </citation>
    <scope>NUCLEOTIDE SEQUENCE [LARGE SCALE GENOMIC DNA]</scope>
    <source>
        <strain evidence="1">cv. G1812</strain>
    </source>
</reference>
<evidence type="ECO:0000313" key="1">
    <source>
        <dbReference type="EnsemblPlants" id="TuG1812G0700004138.01.T01"/>
    </source>
</evidence>
<evidence type="ECO:0000313" key="2">
    <source>
        <dbReference type="EnsemblPlants" id="TuG1812U0000158200.01.T04"/>
    </source>
</evidence>
<accession>A0A8R7VGL0</accession>
<dbReference type="Proteomes" id="UP000015106">
    <property type="component" value="Chromosome 7"/>
</dbReference>
<keyword evidence="3" id="KW-1185">Reference proteome</keyword>
<name>A0A8R7VGL0_TRIUA</name>
<organism evidence="2 3">
    <name type="scientific">Triticum urartu</name>
    <name type="common">Red wild einkorn</name>
    <name type="synonym">Crithodium urartu</name>
    <dbReference type="NCBI Taxonomy" id="4572"/>
    <lineage>
        <taxon>Eukaryota</taxon>
        <taxon>Viridiplantae</taxon>
        <taxon>Streptophyta</taxon>
        <taxon>Embryophyta</taxon>
        <taxon>Tracheophyta</taxon>
        <taxon>Spermatophyta</taxon>
        <taxon>Magnoliopsida</taxon>
        <taxon>Liliopsida</taxon>
        <taxon>Poales</taxon>
        <taxon>Poaceae</taxon>
        <taxon>BOP clade</taxon>
        <taxon>Pooideae</taxon>
        <taxon>Triticodae</taxon>
        <taxon>Triticeae</taxon>
        <taxon>Triticinae</taxon>
        <taxon>Triticum</taxon>
    </lineage>
</organism>
<dbReference type="EnsemblPlants" id="TuG1812G0700004138.01.T01">
    <property type="protein sequence ID" value="TuG1812G0700004138.01.T01"/>
    <property type="gene ID" value="TuG1812G0700004138.01"/>
</dbReference>
<reference evidence="2" key="3">
    <citation type="submission" date="2022-06" db="UniProtKB">
        <authorList>
            <consortium name="EnsemblPlants"/>
        </authorList>
    </citation>
    <scope>IDENTIFICATION</scope>
</reference>
<dbReference type="AlphaFoldDB" id="A0A8R7VGL0"/>
<dbReference type="Gramene" id="TuG1812U0000158200.01.T04">
    <property type="protein sequence ID" value="TuG1812U0000158200.01.T04"/>
    <property type="gene ID" value="TuG1812U0000158200.01"/>
</dbReference>
<sequence length="106" mass="11547">MEHELLFFRGHLTCVPSGRGDLSKINILAKIFPWAEYTSYPKAINMPILEMRTLAVCKCTRRSAQGSTIAFSVHGGCESDDRGACCSCSTAPGIVPPDRSKHDAMS</sequence>
<reference evidence="3" key="1">
    <citation type="journal article" date="2013" name="Nature">
        <title>Draft genome of the wheat A-genome progenitor Triticum urartu.</title>
        <authorList>
            <person name="Ling H.Q."/>
            <person name="Zhao S."/>
            <person name="Liu D."/>
            <person name="Wang J."/>
            <person name="Sun H."/>
            <person name="Zhang C."/>
            <person name="Fan H."/>
            <person name="Li D."/>
            <person name="Dong L."/>
            <person name="Tao Y."/>
            <person name="Gao C."/>
            <person name="Wu H."/>
            <person name="Li Y."/>
            <person name="Cui Y."/>
            <person name="Guo X."/>
            <person name="Zheng S."/>
            <person name="Wang B."/>
            <person name="Yu K."/>
            <person name="Liang Q."/>
            <person name="Yang W."/>
            <person name="Lou X."/>
            <person name="Chen J."/>
            <person name="Feng M."/>
            <person name="Jian J."/>
            <person name="Zhang X."/>
            <person name="Luo G."/>
            <person name="Jiang Y."/>
            <person name="Liu J."/>
            <person name="Wang Z."/>
            <person name="Sha Y."/>
            <person name="Zhang B."/>
            <person name="Wu H."/>
            <person name="Tang D."/>
            <person name="Shen Q."/>
            <person name="Xue P."/>
            <person name="Zou S."/>
            <person name="Wang X."/>
            <person name="Liu X."/>
            <person name="Wang F."/>
            <person name="Yang Y."/>
            <person name="An X."/>
            <person name="Dong Z."/>
            <person name="Zhang K."/>
            <person name="Zhang X."/>
            <person name="Luo M.C."/>
            <person name="Dvorak J."/>
            <person name="Tong Y."/>
            <person name="Wang J."/>
            <person name="Yang H."/>
            <person name="Li Z."/>
            <person name="Wang D."/>
            <person name="Zhang A."/>
            <person name="Wang J."/>
        </authorList>
    </citation>
    <scope>NUCLEOTIDE SEQUENCE</scope>
    <source>
        <strain evidence="3">cv. G1812</strain>
    </source>
</reference>
<dbReference type="EnsemblPlants" id="TuG1812U0000158200.01.T04">
    <property type="protein sequence ID" value="TuG1812U0000158200.01.T04"/>
    <property type="gene ID" value="TuG1812U0000158200.01"/>
</dbReference>
<protein>
    <submittedName>
        <fullName evidence="2">Uncharacterized protein</fullName>
    </submittedName>
</protein>
<dbReference type="Gramene" id="TuG1812G0700004138.01.T01">
    <property type="protein sequence ID" value="TuG1812G0700004138.01.T01"/>
    <property type="gene ID" value="TuG1812G0700004138.01"/>
</dbReference>
<evidence type="ECO:0000313" key="3">
    <source>
        <dbReference type="Proteomes" id="UP000015106"/>
    </source>
</evidence>